<sequence length="95" mass="10566">MDDALVTTLLPTGPFHFQISMDEPSAARPFGLTKATPIATEDMTRLAEVVYDDERQISVTRDGTPLVDHPLSAVTTSSRLTIQDMQEWPDYDPDD</sequence>
<evidence type="ECO:0000313" key="1">
    <source>
        <dbReference type="EMBL" id="AOS65601.1"/>
    </source>
</evidence>
<organism evidence="1 2">
    <name type="scientific">Actinoalloteichus hymeniacidonis</name>
    <dbReference type="NCBI Taxonomy" id="340345"/>
    <lineage>
        <taxon>Bacteria</taxon>
        <taxon>Bacillati</taxon>
        <taxon>Actinomycetota</taxon>
        <taxon>Actinomycetes</taxon>
        <taxon>Pseudonocardiales</taxon>
        <taxon>Pseudonocardiaceae</taxon>
        <taxon>Actinoalloteichus</taxon>
    </lineage>
</organism>
<name>A0AAC9HV70_9PSEU</name>
<dbReference type="EMBL" id="CP014859">
    <property type="protein sequence ID" value="AOS65601.1"/>
    <property type="molecule type" value="Genomic_DNA"/>
</dbReference>
<dbReference type="Proteomes" id="UP000095210">
    <property type="component" value="Chromosome"/>
</dbReference>
<dbReference type="RefSeq" id="WP_084643395.1">
    <property type="nucleotide sequence ID" value="NZ_JACHIS010000001.1"/>
</dbReference>
<dbReference type="KEGG" id="ahm:TL08_24115"/>
<proteinExistence type="predicted"/>
<evidence type="ECO:0000313" key="2">
    <source>
        <dbReference type="Proteomes" id="UP000095210"/>
    </source>
</evidence>
<dbReference type="InterPro" id="IPR026496">
    <property type="entry name" value="GRASP_targ"/>
</dbReference>
<keyword evidence="2" id="KW-1185">Reference proteome</keyword>
<dbReference type="NCBIfam" id="TIGR04186">
    <property type="entry name" value="GRASP_targ"/>
    <property type="match status" value="1"/>
</dbReference>
<dbReference type="AlphaFoldDB" id="A0AAC9HV70"/>
<accession>A0AAC9HV70</accession>
<protein>
    <submittedName>
        <fullName evidence="1">ATP-grasp target RiPP</fullName>
    </submittedName>
</protein>
<gene>
    <name evidence="1" type="ORF">TL08_24115</name>
</gene>
<reference evidence="2" key="1">
    <citation type="submission" date="2016-03" db="EMBL/GenBank/DDBJ databases">
        <title>Complete genome sequence of the type strain Actinoalloteichus hymeniacidonis DSM 45092.</title>
        <authorList>
            <person name="Schaffert L."/>
            <person name="Albersmeier A."/>
            <person name="Winkler A."/>
            <person name="Kalinowski J."/>
            <person name="Zotchev S."/>
            <person name="Ruckert C."/>
        </authorList>
    </citation>
    <scope>NUCLEOTIDE SEQUENCE [LARGE SCALE GENOMIC DNA]</scope>
    <source>
        <strain evidence="2">HPA177(T) (DSM 45092(T))</strain>
    </source>
</reference>